<evidence type="ECO:0000313" key="1">
    <source>
        <dbReference type="EMBL" id="RRT65616.1"/>
    </source>
</evidence>
<dbReference type="EMBL" id="AMZH03005751">
    <property type="protein sequence ID" value="RRT65616.1"/>
    <property type="molecule type" value="Genomic_DNA"/>
</dbReference>
<sequence length="92" mass="10285">MAGGGIVVEVTTNNSTELLLPSKASYARNLSCVDPELRSFRSCLRWMCVDQFNGRHAMVSYSLFLLLDIFVPTASHFILSCALTYRAYDMVV</sequence>
<reference evidence="1 2" key="1">
    <citation type="journal article" date="2014" name="Agronomy (Basel)">
        <title>A Draft Genome Sequence for Ensete ventricosum, the Drought-Tolerant Tree Against Hunger.</title>
        <authorList>
            <person name="Harrison J."/>
            <person name="Moore K.A."/>
            <person name="Paszkiewicz K."/>
            <person name="Jones T."/>
            <person name="Grant M."/>
            <person name="Ambacheew D."/>
            <person name="Muzemil S."/>
            <person name="Studholme D.J."/>
        </authorList>
    </citation>
    <scope>NUCLEOTIDE SEQUENCE [LARGE SCALE GENOMIC DNA]</scope>
</reference>
<dbReference type="PANTHER" id="PTHR31963:SF29">
    <property type="entry name" value="OS02G0566400 PROTEIN"/>
    <property type="match status" value="1"/>
</dbReference>
<protein>
    <submittedName>
        <fullName evidence="1">Uncharacterized protein</fullName>
    </submittedName>
</protein>
<dbReference type="InterPro" id="IPR021924">
    <property type="entry name" value="DUF3537"/>
</dbReference>
<proteinExistence type="predicted"/>
<evidence type="ECO:0000313" key="2">
    <source>
        <dbReference type="Proteomes" id="UP000287651"/>
    </source>
</evidence>
<dbReference type="Pfam" id="PF12056">
    <property type="entry name" value="DUF3537"/>
    <property type="match status" value="1"/>
</dbReference>
<dbReference type="AlphaFoldDB" id="A0A426ZNP9"/>
<dbReference type="Proteomes" id="UP000287651">
    <property type="component" value="Unassembled WGS sequence"/>
</dbReference>
<accession>A0A426ZNP9</accession>
<dbReference type="PANTHER" id="PTHR31963">
    <property type="entry name" value="RAS GUANINE NUCLEOTIDE EXCHANGE FACTOR K"/>
    <property type="match status" value="1"/>
</dbReference>
<gene>
    <name evidence="1" type="ORF">B296_00039937</name>
</gene>
<comment type="caution">
    <text evidence="1">The sequence shown here is derived from an EMBL/GenBank/DDBJ whole genome shotgun (WGS) entry which is preliminary data.</text>
</comment>
<organism evidence="1 2">
    <name type="scientific">Ensete ventricosum</name>
    <name type="common">Abyssinian banana</name>
    <name type="synonym">Musa ensete</name>
    <dbReference type="NCBI Taxonomy" id="4639"/>
    <lineage>
        <taxon>Eukaryota</taxon>
        <taxon>Viridiplantae</taxon>
        <taxon>Streptophyta</taxon>
        <taxon>Embryophyta</taxon>
        <taxon>Tracheophyta</taxon>
        <taxon>Spermatophyta</taxon>
        <taxon>Magnoliopsida</taxon>
        <taxon>Liliopsida</taxon>
        <taxon>Zingiberales</taxon>
        <taxon>Musaceae</taxon>
        <taxon>Ensete</taxon>
    </lineage>
</organism>
<name>A0A426ZNP9_ENSVE</name>